<evidence type="ECO:0000313" key="2">
    <source>
        <dbReference type="Proteomes" id="UP001157914"/>
    </source>
</evidence>
<sequence>MDQQPALTGYFDDTSCDLGAFKALVSQQLEAGLVPHAARIEANIPIYDIGDLSDRLNGETTRRRLMAEWAHVFRSLSGVIVLKGAFENLAAIDAATGIYNQIIAEEKAQSGGGADHFAAAGANDRIWNSLEKLCLAAPDVFADYFANLALDAVCEAWLGPNYQTTAQINLVRPGGAAQKAHRDYHLGFQSAEDCARYPAHVHDLSPVMTLQGAVAHTDMPIVSGPTKLLPFSQLYRPGYAAYRLEPFRAFFEDNYVQVPLEKGDAVFFNPALFHAAGANTSADVQRMANLLQVSSAFGRTMETVDRDKMCRALYPVLLRKHEISALSEPLLEAAASCCAEGYSFPTNLDMDPPVGGLAPETQKQLMMRALREALPAEDFEALLDRQNARRRS</sequence>
<dbReference type="InterPro" id="IPR008775">
    <property type="entry name" value="Phytyl_CoA_dOase-like"/>
</dbReference>
<dbReference type="EMBL" id="FXTT01000008">
    <property type="protein sequence ID" value="SMP36953.1"/>
    <property type="molecule type" value="Genomic_DNA"/>
</dbReference>
<proteinExistence type="predicted"/>
<dbReference type="InterPro" id="IPR047128">
    <property type="entry name" value="PhyH"/>
</dbReference>
<dbReference type="GO" id="GO:0051213">
    <property type="term" value="F:dioxygenase activity"/>
    <property type="evidence" value="ECO:0007669"/>
    <property type="project" value="UniProtKB-KW"/>
</dbReference>
<dbReference type="SUPFAM" id="SSF51197">
    <property type="entry name" value="Clavaminate synthase-like"/>
    <property type="match status" value="1"/>
</dbReference>
<keyword evidence="1" id="KW-0223">Dioxygenase</keyword>
<reference evidence="1 2" key="1">
    <citation type="submission" date="2017-05" db="EMBL/GenBank/DDBJ databases">
        <authorList>
            <person name="Varghese N."/>
            <person name="Submissions S."/>
        </authorList>
    </citation>
    <scope>NUCLEOTIDE SEQUENCE [LARGE SCALE GENOMIC DNA]</scope>
    <source>
        <strain evidence="1 2">DSM 15949</strain>
    </source>
</reference>
<dbReference type="RefSeq" id="WP_155190922.1">
    <property type="nucleotide sequence ID" value="NZ_BAAAEA010000003.1"/>
</dbReference>
<gene>
    <name evidence="1" type="ORF">SAMN06265374_4397</name>
</gene>
<organism evidence="1 2">
    <name type="scientific">Roseibium denhamense</name>
    <dbReference type="NCBI Taxonomy" id="76305"/>
    <lineage>
        <taxon>Bacteria</taxon>
        <taxon>Pseudomonadati</taxon>
        <taxon>Pseudomonadota</taxon>
        <taxon>Alphaproteobacteria</taxon>
        <taxon>Hyphomicrobiales</taxon>
        <taxon>Stappiaceae</taxon>
        <taxon>Roseibium</taxon>
    </lineage>
</organism>
<keyword evidence="2" id="KW-1185">Reference proteome</keyword>
<comment type="caution">
    <text evidence="1">The sequence shown here is derived from an EMBL/GenBank/DDBJ whole genome shotgun (WGS) entry which is preliminary data.</text>
</comment>
<name>A0ABY1PQZ0_9HYPH</name>
<dbReference type="PANTHER" id="PTHR21308">
    <property type="entry name" value="PHYTANOYL-COA ALPHA-HYDROXYLASE"/>
    <property type="match status" value="1"/>
</dbReference>
<evidence type="ECO:0000313" key="1">
    <source>
        <dbReference type="EMBL" id="SMP36953.1"/>
    </source>
</evidence>
<protein>
    <submittedName>
        <fullName evidence="1">Ectoine hydroxylase-related dioxygenase, phytanoyl-CoA dioxygenase (PhyH) family</fullName>
    </submittedName>
</protein>
<accession>A0ABY1PQZ0</accession>
<dbReference type="Proteomes" id="UP001157914">
    <property type="component" value="Unassembled WGS sequence"/>
</dbReference>
<keyword evidence="1" id="KW-0560">Oxidoreductase</keyword>
<dbReference type="Gene3D" id="2.60.120.620">
    <property type="entry name" value="q2cbj1_9rhob like domain"/>
    <property type="match status" value="1"/>
</dbReference>
<dbReference type="PANTHER" id="PTHR21308:SF8">
    <property type="entry name" value="PHYTANOYL-COA DIOXYGENASE FAMILY PROTEIN (AFU_ORTHOLOGUE AFUA_2G09620)"/>
    <property type="match status" value="1"/>
</dbReference>
<dbReference type="Pfam" id="PF05721">
    <property type="entry name" value="PhyH"/>
    <property type="match status" value="1"/>
</dbReference>